<dbReference type="PATRIC" id="fig|46224.3.peg.2910"/>
<dbReference type="EMBL" id="CP066701">
    <property type="protein sequence ID" value="QQX26967.1"/>
    <property type="molecule type" value="Genomic_DNA"/>
</dbReference>
<evidence type="ECO:0000313" key="4">
    <source>
        <dbReference type="Proteomes" id="UP000075666"/>
    </source>
</evidence>
<evidence type="ECO:0000313" key="2">
    <source>
        <dbReference type="EMBL" id="KYD07419.1"/>
    </source>
</evidence>
<name>A0A150L5T8_9BACI</name>
<dbReference type="OrthoDB" id="2390014at2"/>
<evidence type="ECO:0000256" key="1">
    <source>
        <dbReference type="SAM" id="MobiDB-lite"/>
    </source>
</evidence>
<proteinExistence type="predicted"/>
<evidence type="ECO:0000313" key="3">
    <source>
        <dbReference type="EMBL" id="QQX26967.1"/>
    </source>
</evidence>
<dbReference type="EMBL" id="LQYN01000045">
    <property type="protein sequence ID" value="KYD07419.1"/>
    <property type="molecule type" value="Genomic_DNA"/>
</dbReference>
<gene>
    <name evidence="2" type="ORF">B4102_2990</name>
    <name evidence="3" type="ORF">JGZ69_09450</name>
</gene>
<feature type="region of interest" description="Disordered" evidence="1">
    <location>
        <begin position="43"/>
        <end position="65"/>
    </location>
</feature>
<accession>A0A150L5T8</accession>
<dbReference type="Proteomes" id="UP000075666">
    <property type="component" value="Unassembled WGS sequence"/>
</dbReference>
<keyword evidence="4" id="KW-1185">Reference proteome</keyword>
<reference evidence="3 5" key="2">
    <citation type="submission" date="2020-12" db="EMBL/GenBank/DDBJ databases">
        <title>Taxonomic evaluation of the Bacillus sporothermodurans group of bacteria based on whole genome sequences.</title>
        <authorList>
            <person name="Fiedler G."/>
            <person name="Herbstmann A.-D."/>
            <person name="Doll E."/>
            <person name="Wenning M."/>
            <person name="Brinks E."/>
            <person name="Kabisch J."/>
            <person name="Breitenwieser F."/>
            <person name="Lappann M."/>
            <person name="Boehnlein C."/>
            <person name="Franz C."/>
        </authorList>
    </citation>
    <scope>NUCLEOTIDE SEQUENCE [LARGE SCALE GENOMIC DNA]</scope>
    <source>
        <strain evidence="3 5">DSM 10599</strain>
    </source>
</reference>
<dbReference type="STRING" id="46224.B4102_2990"/>
<sequence length="89" mass="10042">MAKLNRVVLAGIGIAGVSFLSSKNNREKARVMLNNVKTKVDSWMKKKKHNKSPMTKIGHSDPHDIADNKMVSEGAMYSVDYYNMVEQEE</sequence>
<organism evidence="2 4">
    <name type="scientific">Heyndrickxia sporothermodurans</name>
    <dbReference type="NCBI Taxonomy" id="46224"/>
    <lineage>
        <taxon>Bacteria</taxon>
        <taxon>Bacillati</taxon>
        <taxon>Bacillota</taxon>
        <taxon>Bacilli</taxon>
        <taxon>Bacillales</taxon>
        <taxon>Bacillaceae</taxon>
        <taxon>Heyndrickxia</taxon>
    </lineage>
</organism>
<dbReference type="AlphaFoldDB" id="A0A150L5T8"/>
<dbReference type="KEGG" id="hspo:JGZ69_09450"/>
<dbReference type="RefSeq" id="WP_066231123.1">
    <property type="nucleotide sequence ID" value="NZ_CP066701.1"/>
</dbReference>
<dbReference type="Proteomes" id="UP000595512">
    <property type="component" value="Chromosome"/>
</dbReference>
<protein>
    <submittedName>
        <fullName evidence="2">Uncharacterized protein</fullName>
    </submittedName>
</protein>
<reference evidence="2 4" key="1">
    <citation type="submission" date="2016-01" db="EMBL/GenBank/DDBJ databases">
        <title>Genome Sequences of Twelve Sporeforming Bacillus Species Isolated from Foods.</title>
        <authorList>
            <person name="Berendsen E.M."/>
            <person name="Wells-Bennik M.H."/>
            <person name="Krawcyk A.O."/>
            <person name="De Jong A."/>
            <person name="Holsappel S."/>
            <person name="Eijlander R.T."/>
            <person name="Kuipers O.P."/>
        </authorList>
    </citation>
    <scope>NUCLEOTIDE SEQUENCE [LARGE SCALE GENOMIC DNA]</scope>
    <source>
        <strain evidence="2 4">B4102</strain>
    </source>
</reference>
<evidence type="ECO:0000313" key="5">
    <source>
        <dbReference type="Proteomes" id="UP000595512"/>
    </source>
</evidence>